<dbReference type="EMBL" id="LAZR01047831">
    <property type="protein sequence ID" value="KKK93301.1"/>
    <property type="molecule type" value="Genomic_DNA"/>
</dbReference>
<reference evidence="1" key="1">
    <citation type="journal article" date="2015" name="Nature">
        <title>Complex archaea that bridge the gap between prokaryotes and eukaryotes.</title>
        <authorList>
            <person name="Spang A."/>
            <person name="Saw J.H."/>
            <person name="Jorgensen S.L."/>
            <person name="Zaremba-Niedzwiedzka K."/>
            <person name="Martijn J."/>
            <person name="Lind A.E."/>
            <person name="van Eijk R."/>
            <person name="Schleper C."/>
            <person name="Guy L."/>
            <person name="Ettema T.J."/>
        </authorList>
    </citation>
    <scope>NUCLEOTIDE SEQUENCE</scope>
</reference>
<accession>A0A0F9C9C9</accession>
<protein>
    <submittedName>
        <fullName evidence="1">Uncharacterized protein</fullName>
    </submittedName>
</protein>
<gene>
    <name evidence="1" type="ORF">LCGC14_2694230</name>
</gene>
<dbReference type="AlphaFoldDB" id="A0A0F9C9C9"/>
<organism evidence="1">
    <name type="scientific">marine sediment metagenome</name>
    <dbReference type="NCBI Taxonomy" id="412755"/>
    <lineage>
        <taxon>unclassified sequences</taxon>
        <taxon>metagenomes</taxon>
        <taxon>ecological metagenomes</taxon>
    </lineage>
</organism>
<evidence type="ECO:0000313" key="1">
    <source>
        <dbReference type="EMBL" id="KKK93301.1"/>
    </source>
</evidence>
<comment type="caution">
    <text evidence="1">The sequence shown here is derived from an EMBL/GenBank/DDBJ whole genome shotgun (WGS) entry which is preliminary data.</text>
</comment>
<proteinExistence type="predicted"/>
<sequence length="94" mass="11005">MGTYYTIFNHTKKEFFSGDILDHSVKRWNTFSGTVAAVLTRLIERGERWAGDKIEILADQGPDEDECYDLEEEYTELKKEDIQKIIEDVLEDNK</sequence>
<name>A0A0F9C9C9_9ZZZZ</name>